<feature type="domain" description="Glucose/Sorbosone dehydrogenase" evidence="1">
    <location>
        <begin position="55"/>
        <end position="344"/>
    </location>
</feature>
<dbReference type="InterPro" id="IPR011042">
    <property type="entry name" value="6-blade_b-propeller_TolB-like"/>
</dbReference>
<gene>
    <name evidence="2" type="ORF">UFOPK3547_00653</name>
</gene>
<dbReference type="PANTHER" id="PTHR19328">
    <property type="entry name" value="HEDGEHOG-INTERACTING PROTEIN"/>
    <property type="match status" value="1"/>
</dbReference>
<evidence type="ECO:0000259" key="1">
    <source>
        <dbReference type="Pfam" id="PF07995"/>
    </source>
</evidence>
<protein>
    <submittedName>
        <fullName evidence="2">Unannotated protein</fullName>
    </submittedName>
</protein>
<dbReference type="InterPro" id="IPR012938">
    <property type="entry name" value="Glc/Sorbosone_DH"/>
</dbReference>
<sequence length="387" mass="41342">MPKALLCSIVCTIALAACGTSAVTDPQDASAAGAVKLVDVGTFSKPLYLTSPPTDKRRVMVVEQAGRIMVVRDGRKRSVPFLDIRSRVRSGGEQGLLGLAFAPDYARSGLFYVYFTRTDGRQEIAEFRRLTSERARSSSYRSVLIMDDAESNHNGGDIAFGSDKMLYVGTGDGGGGGDNHGTIGNAQDLGSLLGKMLRIDPRRSASRAYSVPRSNPFLGTPGARPEIYAYGLRNPWRWSFDRSNGNLVIGDVGQSDVEEIDYLSRAAARGANFGWRVREGNQQYGSGSLSGAVEPVITHTHDSGWCSITGGYVVRDPALTALRGLYVYGDFCMGKIYSAKLDASGATGDQAVAGLPRINVLSSFGEDARGRIYVVSLGGAVRRLAAG</sequence>
<dbReference type="PANTHER" id="PTHR19328:SF75">
    <property type="entry name" value="ALDOSE SUGAR DEHYDROGENASE YLII"/>
    <property type="match status" value="1"/>
</dbReference>
<reference evidence="2" key="1">
    <citation type="submission" date="2020-05" db="EMBL/GenBank/DDBJ databases">
        <authorList>
            <person name="Chiriac C."/>
            <person name="Salcher M."/>
            <person name="Ghai R."/>
            <person name="Kavagutti S V."/>
        </authorList>
    </citation>
    <scope>NUCLEOTIDE SEQUENCE</scope>
</reference>
<dbReference type="SUPFAM" id="SSF50952">
    <property type="entry name" value="Soluble quinoprotein glucose dehydrogenase"/>
    <property type="match status" value="1"/>
</dbReference>
<dbReference type="AlphaFoldDB" id="A0A6J5ZKM7"/>
<proteinExistence type="predicted"/>
<dbReference type="PROSITE" id="PS51257">
    <property type="entry name" value="PROKAR_LIPOPROTEIN"/>
    <property type="match status" value="1"/>
</dbReference>
<name>A0A6J5ZKM7_9ZZZZ</name>
<evidence type="ECO:0000313" key="2">
    <source>
        <dbReference type="EMBL" id="CAB4341906.1"/>
    </source>
</evidence>
<dbReference type="EMBL" id="CAESAN010000042">
    <property type="protein sequence ID" value="CAB4341906.1"/>
    <property type="molecule type" value="Genomic_DNA"/>
</dbReference>
<dbReference type="Pfam" id="PF07995">
    <property type="entry name" value="GSDH"/>
    <property type="match status" value="1"/>
</dbReference>
<dbReference type="Gene3D" id="2.120.10.30">
    <property type="entry name" value="TolB, C-terminal domain"/>
    <property type="match status" value="1"/>
</dbReference>
<organism evidence="2">
    <name type="scientific">freshwater metagenome</name>
    <dbReference type="NCBI Taxonomy" id="449393"/>
    <lineage>
        <taxon>unclassified sequences</taxon>
        <taxon>metagenomes</taxon>
        <taxon>ecological metagenomes</taxon>
    </lineage>
</organism>
<accession>A0A6J5ZKM7</accession>
<dbReference type="InterPro" id="IPR011041">
    <property type="entry name" value="Quinoprot_gluc/sorb_DH_b-prop"/>
</dbReference>